<feature type="region of interest" description="Disordered" evidence="1">
    <location>
        <begin position="56"/>
        <end position="94"/>
    </location>
</feature>
<evidence type="ECO:0000256" key="2">
    <source>
        <dbReference type="SAM" id="SignalP"/>
    </source>
</evidence>
<feature type="chain" id="PRO_5040836747" evidence="2">
    <location>
        <begin position="24"/>
        <end position="635"/>
    </location>
</feature>
<dbReference type="EMBL" id="JAPEVA010000005">
    <property type="protein sequence ID" value="KAJ4411550.1"/>
    <property type="molecule type" value="Genomic_DNA"/>
</dbReference>
<feature type="region of interest" description="Disordered" evidence="1">
    <location>
        <begin position="286"/>
        <end position="345"/>
    </location>
</feature>
<accession>A0A9W8ZNF0</accession>
<keyword evidence="4" id="KW-1185">Reference proteome</keyword>
<protein>
    <submittedName>
        <fullName evidence="3">Uncharacterized protein</fullName>
    </submittedName>
</protein>
<gene>
    <name evidence="3" type="ORF">N0V91_001335</name>
</gene>
<feature type="compositionally biased region" description="Polar residues" evidence="1">
    <location>
        <begin position="334"/>
        <end position="345"/>
    </location>
</feature>
<evidence type="ECO:0000313" key="4">
    <source>
        <dbReference type="Proteomes" id="UP001140510"/>
    </source>
</evidence>
<feature type="compositionally biased region" description="Polar residues" evidence="1">
    <location>
        <begin position="286"/>
        <end position="295"/>
    </location>
</feature>
<organism evidence="3 4">
    <name type="scientific">Didymella pomorum</name>
    <dbReference type="NCBI Taxonomy" id="749634"/>
    <lineage>
        <taxon>Eukaryota</taxon>
        <taxon>Fungi</taxon>
        <taxon>Dikarya</taxon>
        <taxon>Ascomycota</taxon>
        <taxon>Pezizomycotina</taxon>
        <taxon>Dothideomycetes</taxon>
        <taxon>Pleosporomycetidae</taxon>
        <taxon>Pleosporales</taxon>
        <taxon>Pleosporineae</taxon>
        <taxon>Didymellaceae</taxon>
        <taxon>Didymella</taxon>
    </lineage>
</organism>
<name>A0A9W8ZNF0_9PLEO</name>
<reference evidence="3" key="1">
    <citation type="submission" date="2022-10" db="EMBL/GenBank/DDBJ databases">
        <title>Tapping the CABI collections for fungal endophytes: first genome assemblies for Collariella, Neodidymelliopsis, Ascochyta clinopodiicola, Didymella pomorum, Didymosphaeria variabile, Neocosmospora piperis and Neocucurbitaria cava.</title>
        <authorList>
            <person name="Hill R."/>
        </authorList>
    </citation>
    <scope>NUCLEOTIDE SEQUENCE</scope>
    <source>
        <strain evidence="3">IMI 355091</strain>
    </source>
</reference>
<evidence type="ECO:0000256" key="1">
    <source>
        <dbReference type="SAM" id="MobiDB-lite"/>
    </source>
</evidence>
<sequence length="635" mass="71113">MKIWGAAASTLLIALAGCRVVPSFPQQCTATNITTLIKVFGAPLAVTSDIRSIQLAARADPPSPKRPKPNPPSPDAEPAPKAPAAGQQSEWDQRVCRGGKLDQASRLDKDKAEAIALPIGTQWSGNLEAERKKWGYFDSEDPECDFEGSYYGIARALEALGLEDGDCFRTQHYDPENDAEIKDQKYKVGHKEYRNFYGGVDQAAKDELPEIRQISDLAWGFWYQAHGGSNLGHITKFVVPQVINDVTGRLIDQALKTYEVPEDEDTEMKEPTIVYYVENALATWQKRGNSAQNPEDNAGRERSHTRRDDHHAKEVPYERRQSVGPSFSALRPRVNSSSAHSPSTVGDTVTIAAKPELDDATLWNTCKCRGERISQASMQNKDTAMRLVTPIDSPWEGTMEEELKLWGYKQPKGATLYCDYSNTEMEFKAMGIDKNFIERTKDGQNRCYQALHSKGDHTDSPKSKCMRLKGRHIEWAFWKRAHKNDAGLNNIQKFHVHDASNEDTLRLVNMALRTYKVPDGDVRRTVLNRWPGLVLDITTDEGAAILGSPNGIAAGYFLVQHKTQLGGNKYIHEVTIWMSTDGDVQMMFWVKDAHPTQAAPQGQSVRRGPTSEGKAVKRSQDSKNIVREHRFFAKL</sequence>
<feature type="compositionally biased region" description="Pro residues" evidence="1">
    <location>
        <begin position="61"/>
        <end position="81"/>
    </location>
</feature>
<dbReference type="PROSITE" id="PS51257">
    <property type="entry name" value="PROKAR_LIPOPROTEIN"/>
    <property type="match status" value="1"/>
</dbReference>
<proteinExistence type="predicted"/>
<keyword evidence="2" id="KW-0732">Signal</keyword>
<feature type="region of interest" description="Disordered" evidence="1">
    <location>
        <begin position="595"/>
        <end position="621"/>
    </location>
</feature>
<dbReference type="AlphaFoldDB" id="A0A9W8ZNF0"/>
<comment type="caution">
    <text evidence="3">The sequence shown here is derived from an EMBL/GenBank/DDBJ whole genome shotgun (WGS) entry which is preliminary data.</text>
</comment>
<feature type="compositionally biased region" description="Basic and acidic residues" evidence="1">
    <location>
        <begin position="297"/>
        <end position="321"/>
    </location>
</feature>
<dbReference type="OrthoDB" id="5337308at2759"/>
<dbReference type="Proteomes" id="UP001140510">
    <property type="component" value="Unassembled WGS sequence"/>
</dbReference>
<evidence type="ECO:0000313" key="3">
    <source>
        <dbReference type="EMBL" id="KAJ4411550.1"/>
    </source>
</evidence>
<feature type="signal peptide" evidence="2">
    <location>
        <begin position="1"/>
        <end position="23"/>
    </location>
</feature>